<protein>
    <submittedName>
        <fullName evidence="3">Uncharacterized protein DUF1761</fullName>
    </submittedName>
</protein>
<feature type="transmembrane region" description="Helical" evidence="1">
    <location>
        <begin position="84"/>
        <end position="102"/>
    </location>
</feature>
<dbReference type="AlphaFoldDB" id="A0A1I2F1D8"/>
<feature type="transmembrane region" description="Helical" evidence="1">
    <location>
        <begin position="12"/>
        <end position="35"/>
    </location>
</feature>
<dbReference type="EMBL" id="FONW01000002">
    <property type="protein sequence ID" value="SFE98341.1"/>
    <property type="molecule type" value="Genomic_DNA"/>
</dbReference>
<organism evidence="2 4">
    <name type="scientific">Sunxiuqinia elliptica</name>
    <dbReference type="NCBI Taxonomy" id="655355"/>
    <lineage>
        <taxon>Bacteria</taxon>
        <taxon>Pseudomonadati</taxon>
        <taxon>Bacteroidota</taxon>
        <taxon>Bacteroidia</taxon>
        <taxon>Marinilabiliales</taxon>
        <taxon>Prolixibacteraceae</taxon>
        <taxon>Sunxiuqinia</taxon>
    </lineage>
</organism>
<evidence type="ECO:0000256" key="1">
    <source>
        <dbReference type="SAM" id="Phobius"/>
    </source>
</evidence>
<evidence type="ECO:0000313" key="2">
    <source>
        <dbReference type="EMBL" id="SFE98341.1"/>
    </source>
</evidence>
<dbReference type="STRING" id="655355.SAMN05216283_102295"/>
<reference evidence="2 4" key="1">
    <citation type="submission" date="2016-10" db="EMBL/GenBank/DDBJ databases">
        <authorList>
            <person name="de Groot N.N."/>
        </authorList>
    </citation>
    <scope>NUCLEOTIDE SEQUENCE [LARGE SCALE GENOMIC DNA]</scope>
    <source>
        <strain evidence="2 4">CGMCC 1.9156</strain>
    </source>
</reference>
<feature type="transmembrane region" description="Helical" evidence="1">
    <location>
        <begin position="56"/>
        <end position="78"/>
    </location>
</feature>
<evidence type="ECO:0000313" key="4">
    <source>
        <dbReference type="Proteomes" id="UP000198964"/>
    </source>
</evidence>
<dbReference type="Pfam" id="PF08570">
    <property type="entry name" value="DUF1761"/>
    <property type="match status" value="1"/>
</dbReference>
<evidence type="ECO:0000313" key="5">
    <source>
        <dbReference type="Proteomes" id="UP000294848"/>
    </source>
</evidence>
<proteinExistence type="predicted"/>
<dbReference type="InterPro" id="IPR013879">
    <property type="entry name" value="DUF1761"/>
</dbReference>
<keyword evidence="1" id="KW-0812">Transmembrane</keyword>
<name>A0A1I2F1D8_9BACT</name>
<reference evidence="3 5" key="2">
    <citation type="submission" date="2019-03" db="EMBL/GenBank/DDBJ databases">
        <title>Freshwater and sediment microbial communities from various areas in North America, analyzing microbe dynamics in response to fracking.</title>
        <authorList>
            <person name="Lamendella R."/>
        </authorList>
    </citation>
    <scope>NUCLEOTIDE SEQUENCE [LARGE SCALE GENOMIC DNA]</scope>
    <source>
        <strain evidence="3 5">114D</strain>
    </source>
</reference>
<keyword evidence="1" id="KW-1133">Transmembrane helix</keyword>
<dbReference type="OrthoDB" id="333057at2"/>
<dbReference type="Proteomes" id="UP000294848">
    <property type="component" value="Unassembled WGS sequence"/>
</dbReference>
<dbReference type="RefSeq" id="WP_093918967.1">
    <property type="nucleotide sequence ID" value="NZ_FONW01000002.1"/>
</dbReference>
<dbReference type="EMBL" id="SNWI01000001">
    <property type="protein sequence ID" value="TDO05002.1"/>
    <property type="molecule type" value="Genomic_DNA"/>
</dbReference>
<keyword evidence="4" id="KW-1185">Reference proteome</keyword>
<gene>
    <name evidence="3" type="ORF">DET52_101354</name>
    <name evidence="2" type="ORF">SAMN05216283_102295</name>
</gene>
<accession>A0A1I2F1D8</accession>
<sequence length="140" mass="15279">MDLSHVIANLNYWAILVAALSTFVVGSVWYSPVLFGKKWMALNGFTEEKLKQGLPMPVVFGGSFIGSLLAAFVLAMFLGSSASLELGIFSGFMIAVFWISTSRLNLVLFEQGKVGLFFIHAGYDVVTYVIMGAILGFWHG</sequence>
<dbReference type="Proteomes" id="UP000198964">
    <property type="component" value="Unassembled WGS sequence"/>
</dbReference>
<evidence type="ECO:0000313" key="3">
    <source>
        <dbReference type="EMBL" id="TDO05002.1"/>
    </source>
</evidence>
<feature type="transmembrane region" description="Helical" evidence="1">
    <location>
        <begin position="114"/>
        <end position="138"/>
    </location>
</feature>
<keyword evidence="1" id="KW-0472">Membrane</keyword>